<dbReference type="OrthoDB" id="74360at2759"/>
<dbReference type="Gene3D" id="3.50.50.60">
    <property type="entry name" value="FAD/NAD(P)-binding domain"/>
    <property type="match status" value="2"/>
</dbReference>
<feature type="compositionally biased region" description="Basic and acidic residues" evidence="2">
    <location>
        <begin position="246"/>
        <end position="257"/>
    </location>
</feature>
<reference evidence="3 5" key="1">
    <citation type="submission" date="2020-01" db="EMBL/GenBank/DDBJ databases">
        <authorList>
            <consortium name="DOE Joint Genome Institute"/>
            <person name="Haridas S."/>
            <person name="Albert R."/>
            <person name="Binder M."/>
            <person name="Bloem J."/>
            <person name="Labutti K."/>
            <person name="Salamov A."/>
            <person name="Andreopoulos B."/>
            <person name="Baker S.E."/>
            <person name="Barry K."/>
            <person name="Bills G."/>
            <person name="Bluhm B.H."/>
            <person name="Cannon C."/>
            <person name="Castanera R."/>
            <person name="Culley D.E."/>
            <person name="Daum C."/>
            <person name="Ezra D."/>
            <person name="Gonzalez J.B."/>
            <person name="Henrissat B."/>
            <person name="Kuo A."/>
            <person name="Liang C."/>
            <person name="Lipzen A."/>
            <person name="Lutzoni F."/>
            <person name="Magnuson J."/>
            <person name="Mondo S."/>
            <person name="Nolan M."/>
            <person name="Ohm R."/>
            <person name="Pangilinan J."/>
            <person name="Park H.-J."/>
            <person name="Ramirez L."/>
            <person name="Alfaro M."/>
            <person name="Sun H."/>
            <person name="Tritt A."/>
            <person name="Yoshinaga Y."/>
            <person name="Zwiers L.-H."/>
            <person name="Turgeon B.G."/>
            <person name="Goodwin S.B."/>
            <person name="Spatafora J.W."/>
            <person name="Crous P.W."/>
            <person name="Grigoriev I.V."/>
        </authorList>
    </citation>
    <scope>NUCLEOTIDE SEQUENCE</scope>
    <source>
        <strain evidence="3 5">CBS 781.70</strain>
    </source>
</reference>
<protein>
    <submittedName>
        <fullName evidence="3 5">FAD/NAD(P)-binding domain-containing protein</fullName>
    </submittedName>
</protein>
<dbReference type="InterPro" id="IPR051209">
    <property type="entry name" value="FAD-bind_Monooxygenase_sf"/>
</dbReference>
<dbReference type="GeneID" id="54421894"/>
<organism evidence="3">
    <name type="scientific">Eremomyces bilateralis CBS 781.70</name>
    <dbReference type="NCBI Taxonomy" id="1392243"/>
    <lineage>
        <taxon>Eukaryota</taxon>
        <taxon>Fungi</taxon>
        <taxon>Dikarya</taxon>
        <taxon>Ascomycota</taxon>
        <taxon>Pezizomycotina</taxon>
        <taxon>Dothideomycetes</taxon>
        <taxon>Dothideomycetes incertae sedis</taxon>
        <taxon>Eremomycetales</taxon>
        <taxon>Eremomycetaceae</taxon>
        <taxon>Eremomyces</taxon>
    </lineage>
</organism>
<evidence type="ECO:0000313" key="5">
    <source>
        <dbReference type="RefSeq" id="XP_033533388.1"/>
    </source>
</evidence>
<dbReference type="PANTHER" id="PTHR42877">
    <property type="entry name" value="L-ORNITHINE N(5)-MONOOXYGENASE-RELATED"/>
    <property type="match status" value="1"/>
</dbReference>
<reference evidence="5" key="3">
    <citation type="submission" date="2025-04" db="UniProtKB">
        <authorList>
            <consortium name="RefSeq"/>
        </authorList>
    </citation>
    <scope>IDENTIFICATION</scope>
    <source>
        <strain evidence="5">CBS 781.70</strain>
    </source>
</reference>
<keyword evidence="4" id="KW-1185">Reference proteome</keyword>
<comment type="similarity">
    <text evidence="1">Belongs to the FAD-binding monooxygenase family.</text>
</comment>
<reference evidence="5" key="2">
    <citation type="submission" date="2020-04" db="EMBL/GenBank/DDBJ databases">
        <authorList>
            <consortium name="NCBI Genome Project"/>
        </authorList>
    </citation>
    <scope>NUCLEOTIDE SEQUENCE</scope>
    <source>
        <strain evidence="5">CBS 781.70</strain>
    </source>
</reference>
<gene>
    <name evidence="3 5" type="ORF">P152DRAFT_474479</name>
</gene>
<accession>A0A6G1G0X0</accession>
<dbReference type="PANTHER" id="PTHR42877:SF8">
    <property type="entry name" value="MONOOXYGENASE"/>
    <property type="match status" value="1"/>
</dbReference>
<sequence>MADMEVPDRPQCDPDPIRIIHVGAGASGLLFAYKARKWLQKYSLTCYERNPVPGGTWWVNRYPGCACDIPAHTYTFPFDANPEWSGYYAGADEIQEYMVRFYEKHELQPYMKFNTEVTDATWDEAAKVWRVGLRQSDGSRFEDTCDVFVNGTGVLSRWKWPDIEGLQDFKGELAHSADWDRNLKWEGKKVAVIGTGSSSIQMTPVLADTAKHLTVFMRNETYIGPPFASDIDNKEADSESQNPDAPGHHLYTEKEKQRFRDDPDYLEKYRRRIEQRVVGGFSMFYRGSELNLTAKAAMQNLMRTRLGDRDDLKELIIPSWSPGCRRLTPGEGFLEALTRPNVTTVHTGIQRFTPNGILTADGNEHPFDFIACATGFDVQYQPHFPIYGRGGEHMQSSAEPNVYAAVAVPRFPNYFVVNGPRGQWAQGSILPSHDVQIEYILQVVRHMQEDQIASVEPREDLTDQLNRYMDTWHKKHSIWAEDCRSWYKDNKPDGRIHVWSGSMLHHLKYMKTPRFEHYVVQWKDPENVFRFLGHGMTIGEMKYGADVPVPYIRKEDTPWDVE</sequence>
<evidence type="ECO:0000313" key="4">
    <source>
        <dbReference type="Proteomes" id="UP000504638"/>
    </source>
</evidence>
<feature type="region of interest" description="Disordered" evidence="2">
    <location>
        <begin position="227"/>
        <end position="257"/>
    </location>
</feature>
<dbReference type="InterPro" id="IPR036188">
    <property type="entry name" value="FAD/NAD-bd_sf"/>
</dbReference>
<dbReference type="Proteomes" id="UP000504638">
    <property type="component" value="Unplaced"/>
</dbReference>
<dbReference type="EMBL" id="ML975160">
    <property type="protein sequence ID" value="KAF1811757.1"/>
    <property type="molecule type" value="Genomic_DNA"/>
</dbReference>
<dbReference type="Pfam" id="PF13450">
    <property type="entry name" value="NAD_binding_8"/>
    <property type="match status" value="1"/>
</dbReference>
<evidence type="ECO:0000256" key="2">
    <source>
        <dbReference type="SAM" id="MobiDB-lite"/>
    </source>
</evidence>
<proteinExistence type="inferred from homology"/>
<dbReference type="SUPFAM" id="SSF51905">
    <property type="entry name" value="FAD/NAD(P)-binding domain"/>
    <property type="match status" value="3"/>
</dbReference>
<name>A0A6G1G0X0_9PEZI</name>
<evidence type="ECO:0000256" key="1">
    <source>
        <dbReference type="ARBA" id="ARBA00010139"/>
    </source>
</evidence>
<dbReference type="AlphaFoldDB" id="A0A6G1G0X0"/>
<evidence type="ECO:0000313" key="3">
    <source>
        <dbReference type="EMBL" id="KAF1811757.1"/>
    </source>
</evidence>
<dbReference type="RefSeq" id="XP_033533388.1">
    <property type="nucleotide sequence ID" value="XM_033681324.1"/>
</dbReference>